<keyword evidence="3" id="KW-1185">Reference proteome</keyword>
<keyword evidence="1" id="KW-0812">Transmembrane</keyword>
<evidence type="ECO:0000313" key="4">
    <source>
        <dbReference type="RefSeq" id="XP_030759878.1"/>
    </source>
</evidence>
<organism evidence="3 4">
    <name type="scientific">Sitophilus oryzae</name>
    <name type="common">Rice weevil</name>
    <name type="synonym">Curculio oryzae</name>
    <dbReference type="NCBI Taxonomy" id="7048"/>
    <lineage>
        <taxon>Eukaryota</taxon>
        <taxon>Metazoa</taxon>
        <taxon>Ecdysozoa</taxon>
        <taxon>Arthropoda</taxon>
        <taxon>Hexapoda</taxon>
        <taxon>Insecta</taxon>
        <taxon>Pterygota</taxon>
        <taxon>Neoptera</taxon>
        <taxon>Endopterygota</taxon>
        <taxon>Coleoptera</taxon>
        <taxon>Polyphaga</taxon>
        <taxon>Cucujiformia</taxon>
        <taxon>Curculionidae</taxon>
        <taxon>Dryophthorinae</taxon>
        <taxon>Sitophilus</taxon>
    </lineage>
</organism>
<keyword evidence="1" id="KW-0472">Membrane</keyword>
<dbReference type="InParanoid" id="A0A6J2Y7T4"/>
<dbReference type="FunCoup" id="A0A6J2Y7T4">
    <property type="interactions" value="10"/>
</dbReference>
<feature type="signal peptide" evidence="2">
    <location>
        <begin position="1"/>
        <end position="25"/>
    </location>
</feature>
<dbReference type="GeneID" id="115885193"/>
<keyword evidence="2" id="KW-0732">Signal</keyword>
<evidence type="ECO:0000256" key="2">
    <source>
        <dbReference type="SAM" id="SignalP"/>
    </source>
</evidence>
<feature type="transmembrane region" description="Helical" evidence="1">
    <location>
        <begin position="49"/>
        <end position="70"/>
    </location>
</feature>
<evidence type="ECO:0000256" key="1">
    <source>
        <dbReference type="SAM" id="Phobius"/>
    </source>
</evidence>
<feature type="chain" id="PRO_5026856351" evidence="2">
    <location>
        <begin position="26"/>
        <end position="97"/>
    </location>
</feature>
<sequence>MLRATRKTFIILIVIVLLSIQEAECRRKILRGRKTVTRRYMKPLLLPAWAIITLVAIGQLIIGALFYLLLKVTILDKPLNQRYSAAPMSLADERQTA</sequence>
<dbReference type="Proteomes" id="UP000504635">
    <property type="component" value="Unplaced"/>
</dbReference>
<accession>A0A6J2Y7T4</accession>
<gene>
    <name evidence="4" type="primary">LOC115885193</name>
</gene>
<dbReference type="RefSeq" id="XP_030759878.1">
    <property type="nucleotide sequence ID" value="XM_030904018.1"/>
</dbReference>
<evidence type="ECO:0000313" key="3">
    <source>
        <dbReference type="Proteomes" id="UP000504635"/>
    </source>
</evidence>
<dbReference type="AlphaFoldDB" id="A0A6J2Y7T4"/>
<protein>
    <submittedName>
        <fullName evidence="4">Uncharacterized protein LOC115885193</fullName>
    </submittedName>
</protein>
<keyword evidence="1" id="KW-1133">Transmembrane helix</keyword>
<name>A0A6J2Y7T4_SITOR</name>
<dbReference type="KEGG" id="soy:115885193"/>
<proteinExistence type="predicted"/>
<reference evidence="4" key="1">
    <citation type="submission" date="2025-08" db="UniProtKB">
        <authorList>
            <consortium name="RefSeq"/>
        </authorList>
    </citation>
    <scope>IDENTIFICATION</scope>
    <source>
        <tissue evidence="4">Gonads</tissue>
    </source>
</reference>
<dbReference type="OrthoDB" id="7779986at2759"/>